<sequence length="123" mass="14166">MIIVNFTGGAKKWFNQPELTVEKNNLSIQELLEYLIEIKPKDSRSFDDKNLLVAVNGIDSSALSGFQTKLKQNDVVNIIPVIHGGSQQRIKFKISNQNIELFEFRKNKNLQKNFLDDLRTEFP</sequence>
<gene>
    <name evidence="1" type="ORF">METZ01_LOCUS302091</name>
</gene>
<dbReference type="SUPFAM" id="SSF54285">
    <property type="entry name" value="MoaD/ThiS"/>
    <property type="match status" value="1"/>
</dbReference>
<dbReference type="Gene3D" id="3.10.20.30">
    <property type="match status" value="1"/>
</dbReference>
<feature type="non-terminal residue" evidence="1">
    <location>
        <position position="123"/>
    </location>
</feature>
<dbReference type="InterPro" id="IPR016155">
    <property type="entry name" value="Mopterin_synth/thiamin_S_b"/>
</dbReference>
<dbReference type="InterPro" id="IPR003749">
    <property type="entry name" value="ThiS/MoaD-like"/>
</dbReference>
<dbReference type="EMBL" id="UINC01094199">
    <property type="protein sequence ID" value="SVC49237.1"/>
    <property type="molecule type" value="Genomic_DNA"/>
</dbReference>
<dbReference type="Pfam" id="PF02597">
    <property type="entry name" value="ThiS"/>
    <property type="match status" value="1"/>
</dbReference>
<accession>A0A382MN63</accession>
<proteinExistence type="predicted"/>
<reference evidence="1" key="1">
    <citation type="submission" date="2018-05" db="EMBL/GenBank/DDBJ databases">
        <authorList>
            <person name="Lanie J.A."/>
            <person name="Ng W.-L."/>
            <person name="Kazmierczak K.M."/>
            <person name="Andrzejewski T.M."/>
            <person name="Davidsen T.M."/>
            <person name="Wayne K.J."/>
            <person name="Tettelin H."/>
            <person name="Glass J.I."/>
            <person name="Rusch D."/>
            <person name="Podicherti R."/>
            <person name="Tsui H.-C.T."/>
            <person name="Winkler M.E."/>
        </authorList>
    </citation>
    <scope>NUCLEOTIDE SEQUENCE</scope>
</reference>
<evidence type="ECO:0000313" key="1">
    <source>
        <dbReference type="EMBL" id="SVC49237.1"/>
    </source>
</evidence>
<dbReference type="CDD" id="cd17040">
    <property type="entry name" value="Ubl_MoaD_like"/>
    <property type="match status" value="1"/>
</dbReference>
<name>A0A382MN63_9ZZZZ</name>
<organism evidence="1">
    <name type="scientific">marine metagenome</name>
    <dbReference type="NCBI Taxonomy" id="408172"/>
    <lineage>
        <taxon>unclassified sequences</taxon>
        <taxon>metagenomes</taxon>
        <taxon>ecological metagenomes</taxon>
    </lineage>
</organism>
<dbReference type="InterPro" id="IPR012675">
    <property type="entry name" value="Beta-grasp_dom_sf"/>
</dbReference>
<protein>
    <submittedName>
        <fullName evidence="1">Uncharacterized protein</fullName>
    </submittedName>
</protein>
<dbReference type="AlphaFoldDB" id="A0A382MN63"/>